<proteinExistence type="predicted"/>
<feature type="region of interest" description="Disordered" evidence="1">
    <location>
        <begin position="38"/>
        <end position="91"/>
    </location>
</feature>
<sequence length="111" mass="11814">MAQAAGPDSGDASRGATASLPWQFLYLTGLEREPSSTVPAALASITKSSESDRINKSESPARESPGQSFQNAPSLAHGRPNEALLGPNNTTEVSHRFVSSEIFYLDYVETS</sequence>
<evidence type="ECO:0000256" key="1">
    <source>
        <dbReference type="SAM" id="MobiDB-lite"/>
    </source>
</evidence>
<reference evidence="2 3" key="1">
    <citation type="submission" date="2017-11" db="EMBL/GenBank/DDBJ databases">
        <title>De novo assembly and phasing of dikaryotic genomes from two isolates of Puccinia coronata f. sp. avenae, the causal agent of oat crown rust.</title>
        <authorList>
            <person name="Miller M.E."/>
            <person name="Zhang Y."/>
            <person name="Omidvar V."/>
            <person name="Sperschneider J."/>
            <person name="Schwessinger B."/>
            <person name="Raley C."/>
            <person name="Palmer J.M."/>
            <person name="Garnica D."/>
            <person name="Upadhyaya N."/>
            <person name="Rathjen J."/>
            <person name="Taylor J.M."/>
            <person name="Park R.F."/>
            <person name="Dodds P.N."/>
            <person name="Hirsch C.D."/>
            <person name="Kianian S.F."/>
            <person name="Figueroa M."/>
        </authorList>
    </citation>
    <scope>NUCLEOTIDE SEQUENCE [LARGE SCALE GENOMIC DNA]</scope>
    <source>
        <strain evidence="2">12SD80</strain>
    </source>
</reference>
<comment type="caution">
    <text evidence="2">The sequence shown here is derived from an EMBL/GenBank/DDBJ whole genome shotgun (WGS) entry which is preliminary data.</text>
</comment>
<dbReference type="Proteomes" id="UP000235392">
    <property type="component" value="Unassembled WGS sequence"/>
</dbReference>
<evidence type="ECO:0000313" key="3">
    <source>
        <dbReference type="Proteomes" id="UP000235392"/>
    </source>
</evidence>
<feature type="compositionally biased region" description="Basic and acidic residues" evidence="1">
    <location>
        <begin position="49"/>
        <end position="61"/>
    </location>
</feature>
<dbReference type="EMBL" id="PGCI01000086">
    <property type="protein sequence ID" value="PLW41743.1"/>
    <property type="molecule type" value="Genomic_DNA"/>
</dbReference>
<organism evidence="2 3">
    <name type="scientific">Puccinia coronata f. sp. avenae</name>
    <dbReference type="NCBI Taxonomy" id="200324"/>
    <lineage>
        <taxon>Eukaryota</taxon>
        <taxon>Fungi</taxon>
        <taxon>Dikarya</taxon>
        <taxon>Basidiomycota</taxon>
        <taxon>Pucciniomycotina</taxon>
        <taxon>Pucciniomycetes</taxon>
        <taxon>Pucciniales</taxon>
        <taxon>Pucciniaceae</taxon>
        <taxon>Puccinia</taxon>
    </lineage>
</organism>
<protein>
    <submittedName>
        <fullName evidence="2">Uncharacterized protein</fullName>
    </submittedName>
</protein>
<dbReference type="AlphaFoldDB" id="A0A2N5UVH4"/>
<evidence type="ECO:0000313" key="2">
    <source>
        <dbReference type="EMBL" id="PLW41743.1"/>
    </source>
</evidence>
<gene>
    <name evidence="2" type="ORF">PCASD_05709</name>
</gene>
<name>A0A2N5UVH4_9BASI</name>
<accession>A0A2N5UVH4</accession>